<reference evidence="1 2" key="1">
    <citation type="submission" date="2023-07" db="EMBL/GenBank/DDBJ databases">
        <title>Genomic Encyclopedia of Type Strains, Phase IV (KMG-IV): sequencing the most valuable type-strain genomes for metagenomic binning, comparative biology and taxonomic classification.</title>
        <authorList>
            <person name="Goeker M."/>
        </authorList>
    </citation>
    <scope>NUCLEOTIDE SEQUENCE [LARGE SCALE GENOMIC DNA]</scope>
    <source>
        <strain evidence="1 2">DSM 5896</strain>
    </source>
</reference>
<protein>
    <submittedName>
        <fullName evidence="1">Uncharacterized protein</fullName>
    </submittedName>
</protein>
<accession>A0ABU0FDF2</accession>
<dbReference type="EMBL" id="JAUSVK010000001">
    <property type="protein sequence ID" value="MDQ0392633.1"/>
    <property type="molecule type" value="Genomic_DNA"/>
</dbReference>
<dbReference type="Proteomes" id="UP001237448">
    <property type="component" value="Unassembled WGS sequence"/>
</dbReference>
<gene>
    <name evidence="1" type="ORF">J3R73_002425</name>
</gene>
<organism evidence="1 2">
    <name type="scientific">Labrys monachus</name>
    <dbReference type="NCBI Taxonomy" id="217067"/>
    <lineage>
        <taxon>Bacteria</taxon>
        <taxon>Pseudomonadati</taxon>
        <taxon>Pseudomonadota</taxon>
        <taxon>Alphaproteobacteria</taxon>
        <taxon>Hyphomicrobiales</taxon>
        <taxon>Xanthobacteraceae</taxon>
        <taxon>Labrys</taxon>
    </lineage>
</organism>
<name>A0ABU0FDF2_9HYPH</name>
<evidence type="ECO:0000313" key="1">
    <source>
        <dbReference type="EMBL" id="MDQ0392633.1"/>
    </source>
</evidence>
<keyword evidence="2" id="KW-1185">Reference proteome</keyword>
<proteinExistence type="predicted"/>
<sequence length="61" mass="6725">MMSTRPLQLWTCPPGHLWRRPEMSRRRVSTSLSLSLSRPADGALPGCPASVLGRAISRLLP</sequence>
<comment type="caution">
    <text evidence="1">The sequence shown here is derived from an EMBL/GenBank/DDBJ whole genome shotgun (WGS) entry which is preliminary data.</text>
</comment>
<evidence type="ECO:0000313" key="2">
    <source>
        <dbReference type="Proteomes" id="UP001237448"/>
    </source>
</evidence>